<evidence type="ECO:0000313" key="1">
    <source>
        <dbReference type="EMBL" id="RAQ30392.1"/>
    </source>
</evidence>
<dbReference type="Proteomes" id="UP000249377">
    <property type="component" value="Unassembled WGS sequence"/>
</dbReference>
<dbReference type="AlphaFoldDB" id="A0A328UHZ2"/>
<evidence type="ECO:0000313" key="2">
    <source>
        <dbReference type="Proteomes" id="UP000249377"/>
    </source>
</evidence>
<comment type="caution">
    <text evidence="1">The sequence shown here is derived from an EMBL/GenBank/DDBJ whole genome shotgun (WGS) entry which is preliminary data.</text>
</comment>
<dbReference type="RefSeq" id="WP_112331589.1">
    <property type="nucleotide sequence ID" value="NZ_JBKYJQ010000003.1"/>
</dbReference>
<dbReference type="EMBL" id="QLYR01000001">
    <property type="protein sequence ID" value="RAQ30392.1"/>
    <property type="molecule type" value="Genomic_DNA"/>
</dbReference>
<protein>
    <submittedName>
        <fullName evidence="1">Uncharacterized protein</fullName>
    </submittedName>
</protein>
<accession>A0A328UHZ2</accession>
<organism evidence="1 2">
    <name type="scientific">Hydrogeniiclostridium mannosilyticum</name>
    <dbReference type="NCBI Taxonomy" id="2764322"/>
    <lineage>
        <taxon>Bacteria</taxon>
        <taxon>Bacillati</taxon>
        <taxon>Bacillota</taxon>
        <taxon>Clostridia</taxon>
        <taxon>Eubacteriales</taxon>
        <taxon>Acutalibacteraceae</taxon>
        <taxon>Hydrogeniiclostridium</taxon>
    </lineage>
</organism>
<keyword evidence="2" id="KW-1185">Reference proteome</keyword>
<proteinExistence type="predicted"/>
<gene>
    <name evidence="1" type="ORF">DPQ25_02485</name>
</gene>
<sequence>MAGLKVQTGWGDELTAEACACLQHIKEAETLLAGLSPDPALTADSNFRAKYQSLCEGVKASEIKMKKISMFIETSMEQYERMEMQLTMEAQNLGIGTLLTGTPQMEHLKNLFEDNAGVTAALNKTVRSE</sequence>
<reference evidence="1 2" key="1">
    <citation type="submission" date="2018-06" db="EMBL/GenBank/DDBJ databases">
        <title>Noncontiguous genome sequence of Ruminococcaceae bacterium ASD2818.</title>
        <authorList>
            <person name="Chaplin A.V."/>
            <person name="Sokolova S.R."/>
            <person name="Kochetkova T.O."/>
            <person name="Goltsov A.Y."/>
            <person name="Trofimov D.Y."/>
            <person name="Efimov B.A."/>
        </authorList>
    </citation>
    <scope>NUCLEOTIDE SEQUENCE [LARGE SCALE GENOMIC DNA]</scope>
    <source>
        <strain evidence="1 2">ASD2818</strain>
    </source>
</reference>
<name>A0A328UHZ2_9FIRM</name>